<comment type="caution">
    <text evidence="2">The sequence shown here is derived from an EMBL/GenBank/DDBJ whole genome shotgun (WGS) entry which is preliminary data.</text>
</comment>
<feature type="compositionally biased region" description="Basic and acidic residues" evidence="1">
    <location>
        <begin position="190"/>
        <end position="200"/>
    </location>
</feature>
<dbReference type="EMBL" id="JBDKWZ010000001">
    <property type="protein sequence ID" value="MEN7546423.1"/>
    <property type="molecule type" value="Genomic_DNA"/>
</dbReference>
<name>A0AAW9S4W8_9BACT</name>
<gene>
    <name evidence="2" type="ORF">AAG747_00800</name>
</gene>
<feature type="compositionally biased region" description="Basic and acidic residues" evidence="1">
    <location>
        <begin position="238"/>
        <end position="250"/>
    </location>
</feature>
<evidence type="ECO:0000313" key="2">
    <source>
        <dbReference type="EMBL" id="MEN7546423.1"/>
    </source>
</evidence>
<dbReference type="RefSeq" id="WP_346819210.1">
    <property type="nucleotide sequence ID" value="NZ_JBDKWZ010000001.1"/>
</dbReference>
<feature type="compositionally biased region" description="Acidic residues" evidence="1">
    <location>
        <begin position="160"/>
        <end position="169"/>
    </location>
</feature>
<evidence type="ECO:0000256" key="1">
    <source>
        <dbReference type="SAM" id="MobiDB-lite"/>
    </source>
</evidence>
<evidence type="ECO:0000313" key="3">
    <source>
        <dbReference type="Proteomes" id="UP001403385"/>
    </source>
</evidence>
<proteinExistence type="predicted"/>
<accession>A0AAW9S4W8</accession>
<dbReference type="Proteomes" id="UP001403385">
    <property type="component" value="Unassembled WGS sequence"/>
</dbReference>
<dbReference type="AlphaFoldDB" id="A0AAW9S4W8"/>
<feature type="compositionally biased region" description="Basic residues" evidence="1">
    <location>
        <begin position="173"/>
        <end position="189"/>
    </location>
</feature>
<keyword evidence="3" id="KW-1185">Reference proteome</keyword>
<sequence length="250" mass="29237">MDSRLSDQYFSYFTRDSTPKLDPDAIASNDQKTLYTGKPKKWNGLVKNSRRSFFARIFKKKRKPYDKKLLYVIKAKPTYPHPDSLRADSALIDSEEYYAEDGFQMSEDGSRADSLSGKLAKGQQATPNEPPKSMEQYYYELRFGELLNPPADSLQQQEGETSDEVEEEEGTKGKKKRKEKKKKRKKKNKKEAEADLHTVGEELTDDEEDVIVEETPRKKEKKQRKKKKKEKRKKNLNKKIEKKTQEEEIK</sequence>
<protein>
    <submittedName>
        <fullName evidence="2">Uncharacterized protein</fullName>
    </submittedName>
</protein>
<organism evidence="2 3">
    <name type="scientific">Rapidithrix thailandica</name>
    <dbReference type="NCBI Taxonomy" id="413964"/>
    <lineage>
        <taxon>Bacteria</taxon>
        <taxon>Pseudomonadati</taxon>
        <taxon>Bacteroidota</taxon>
        <taxon>Cytophagia</taxon>
        <taxon>Cytophagales</taxon>
        <taxon>Flammeovirgaceae</taxon>
        <taxon>Rapidithrix</taxon>
    </lineage>
</organism>
<feature type="region of interest" description="Disordered" evidence="1">
    <location>
        <begin position="102"/>
        <end position="250"/>
    </location>
</feature>
<feature type="compositionally biased region" description="Basic residues" evidence="1">
    <location>
        <begin position="218"/>
        <end position="237"/>
    </location>
</feature>
<reference evidence="2 3" key="1">
    <citation type="submission" date="2024-04" db="EMBL/GenBank/DDBJ databases">
        <title>Novel genus in family Flammeovirgaceae.</title>
        <authorList>
            <person name="Nguyen T.H."/>
            <person name="Vuong T.Q."/>
            <person name="Le H."/>
            <person name="Kim S.-G."/>
        </authorList>
    </citation>
    <scope>NUCLEOTIDE SEQUENCE [LARGE SCALE GENOMIC DNA]</scope>
    <source>
        <strain evidence="2 3">JCM 23209</strain>
    </source>
</reference>
<feature type="compositionally biased region" description="Acidic residues" evidence="1">
    <location>
        <begin position="202"/>
        <end position="212"/>
    </location>
</feature>